<evidence type="ECO:0000313" key="3">
    <source>
        <dbReference type="EMBL" id="APT91656.1"/>
    </source>
</evidence>
<dbReference type="SUPFAM" id="SSF46955">
    <property type="entry name" value="Putative DNA-binding domain"/>
    <property type="match status" value="1"/>
</dbReference>
<dbReference type="PANTHER" id="PTHR42998">
    <property type="entry name" value="TYPE I RESTRICTION ENZYME HINDVIIP M PROTEIN-RELATED"/>
    <property type="match status" value="1"/>
</dbReference>
<dbReference type="STRING" id="161895.CPHO_00485"/>
<reference evidence="3 4" key="1">
    <citation type="submission" date="2014-08" db="EMBL/GenBank/DDBJ databases">
        <title>Complete genome sequence of Corynebacterium phocae M408/89/1(T)(=DSM 44612(T)), isolated from the common seal (Phoca vitulina).</title>
        <authorList>
            <person name="Ruckert C."/>
            <person name="Albersmeier A."/>
            <person name="Winkler A."/>
            <person name="Kalinowski J."/>
        </authorList>
    </citation>
    <scope>NUCLEOTIDE SEQUENCE [LARGE SCALE GENOMIC DNA]</scope>
    <source>
        <strain evidence="3 4">M408/89/1</strain>
    </source>
</reference>
<dbReference type="CDD" id="cd02440">
    <property type="entry name" value="AdoMet_MTases"/>
    <property type="match status" value="1"/>
</dbReference>
<dbReference type="InterPro" id="IPR009061">
    <property type="entry name" value="DNA-bd_dom_put_sf"/>
</dbReference>
<feature type="coiled-coil region" evidence="1">
    <location>
        <begin position="464"/>
        <end position="491"/>
    </location>
</feature>
<keyword evidence="1" id="KW-0175">Coiled coil</keyword>
<keyword evidence="4" id="KW-1185">Reference proteome</keyword>
<dbReference type="Gene3D" id="3.40.50.150">
    <property type="entry name" value="Vaccinia Virus protein VP39"/>
    <property type="match status" value="1"/>
</dbReference>
<dbReference type="SUPFAM" id="SSF53335">
    <property type="entry name" value="S-adenosyl-L-methionine-dependent methyltransferases"/>
    <property type="match status" value="1"/>
</dbReference>
<proteinExistence type="predicted"/>
<dbReference type="PANTHER" id="PTHR42998:SF1">
    <property type="entry name" value="TYPE I RESTRICTION ENZYME HINDI METHYLASE SUBUNIT"/>
    <property type="match status" value="1"/>
</dbReference>
<dbReference type="Pfam" id="PF02384">
    <property type="entry name" value="N6_Mtase"/>
    <property type="match status" value="1"/>
</dbReference>
<protein>
    <recommendedName>
        <fullName evidence="2">DNA methylase adenine-specific domain-containing protein</fullName>
    </recommendedName>
</protein>
<dbReference type="Proteomes" id="UP000185491">
    <property type="component" value="Chromosome"/>
</dbReference>
<organism evidence="3 4">
    <name type="scientific">Corynebacterium phocae</name>
    <dbReference type="NCBI Taxonomy" id="161895"/>
    <lineage>
        <taxon>Bacteria</taxon>
        <taxon>Bacillati</taxon>
        <taxon>Actinomycetota</taxon>
        <taxon>Actinomycetes</taxon>
        <taxon>Mycobacteriales</taxon>
        <taxon>Corynebacteriaceae</taxon>
        <taxon>Corynebacterium</taxon>
    </lineage>
</organism>
<evidence type="ECO:0000256" key="1">
    <source>
        <dbReference type="SAM" id="Coils"/>
    </source>
</evidence>
<dbReference type="GO" id="GO:0003677">
    <property type="term" value="F:DNA binding"/>
    <property type="evidence" value="ECO:0007669"/>
    <property type="project" value="InterPro"/>
</dbReference>
<accession>A0A1L7D0H8</accession>
<evidence type="ECO:0000313" key="4">
    <source>
        <dbReference type="Proteomes" id="UP000185491"/>
    </source>
</evidence>
<dbReference type="AlphaFoldDB" id="A0A1L7D0H8"/>
<dbReference type="GO" id="GO:0008170">
    <property type="term" value="F:N-methyltransferase activity"/>
    <property type="evidence" value="ECO:0007669"/>
    <property type="project" value="InterPro"/>
</dbReference>
<sequence>MTTYQGQLALKDIAEFAGVSRPTVSNWRARNEDFPQPTQDSTPRRPFFDFSEVLDWLEKQDLLPEDWKDKAAYMAVRSAINPLMAFRLDPVESSILCLGLLAAIKRGYNGLAAAGGSGSAEMLKALKAAFDSLKDSRLLFIEPGKVLEPAESLSPEVVRTLIGGLAPVEEDSLPQAAVTVLETFLGKSGRSAFGSLSTDSSTVTQFLANAASTTVGKDDVIYDPTCGTGSALLSLQKIAPEATFYGNDLDAPTATIAALHAYLRGANATITQDDAFEAFTAPEEAVDTLLCEPPLGEKVGKDTFAALTIPLDLPSSSLMPRSEIAILVSAIDKLSANGRAYVLVPTQALTVKPFAEFRQRLVARGVVEAVIQLPPKFLTYTSVGMSLWVLRSLESPETTQSVAIADATDADAPADHIASWLQGLRKGEDIGIPSGIIDLGTLVTNGGDLLPARFLQAQDKGELVEQYVTSLDELDRSIQQLKDQVGHYSRSKNQIPTSKTTVTVRQLIQDGELRLLRHLHLYDRDGTIEAKTVGSNPDRDRKETVAIASAEDALVPGDIIVPDFVEAPVWVFDREGTWAPSRGMFALRVQGDKYRAEYLAECISAEYNSVDDGSRLPRRSTSQLRIPVLTLEEQDALVDWFKELRQLDQTAKGLSQAIDAAANGALNVVRFFGSN</sequence>
<dbReference type="EMBL" id="CP009249">
    <property type="protein sequence ID" value="APT91656.1"/>
    <property type="molecule type" value="Genomic_DNA"/>
</dbReference>
<dbReference type="PRINTS" id="PR00507">
    <property type="entry name" value="N12N6MTFRASE"/>
</dbReference>
<dbReference type="KEGG" id="cpho:CPHO_00485"/>
<dbReference type="OrthoDB" id="9784823at2"/>
<dbReference type="InterPro" id="IPR036388">
    <property type="entry name" value="WH-like_DNA-bd_sf"/>
</dbReference>
<dbReference type="RefSeq" id="WP_075732299.1">
    <property type="nucleotide sequence ID" value="NZ_CP009249.1"/>
</dbReference>
<gene>
    <name evidence="3" type="ORF">CPHO_00485</name>
</gene>
<name>A0A1L7D0H8_9CORY</name>
<feature type="domain" description="DNA methylase adenine-specific" evidence="2">
    <location>
        <begin position="202"/>
        <end position="410"/>
    </location>
</feature>
<dbReference type="InterPro" id="IPR052916">
    <property type="entry name" value="Type-I_RE_MTase_Subunit"/>
</dbReference>
<dbReference type="InterPro" id="IPR029063">
    <property type="entry name" value="SAM-dependent_MTases_sf"/>
</dbReference>
<dbReference type="Gene3D" id="1.10.10.10">
    <property type="entry name" value="Winged helix-like DNA-binding domain superfamily/Winged helix DNA-binding domain"/>
    <property type="match status" value="1"/>
</dbReference>
<dbReference type="InterPro" id="IPR003356">
    <property type="entry name" value="DNA_methylase_A-5"/>
</dbReference>
<evidence type="ECO:0000259" key="2">
    <source>
        <dbReference type="Pfam" id="PF02384"/>
    </source>
</evidence>